<dbReference type="GO" id="GO:0051287">
    <property type="term" value="F:NAD binding"/>
    <property type="evidence" value="ECO:0007669"/>
    <property type="project" value="InterPro"/>
</dbReference>
<evidence type="ECO:0000256" key="3">
    <source>
        <dbReference type="RuleBase" id="RU003719"/>
    </source>
</evidence>
<name>G5SMV2_9BACT</name>
<dbReference type="InterPro" id="IPR006139">
    <property type="entry name" value="D-isomer_2_OHA_DH_cat_dom"/>
</dbReference>
<dbReference type="HOGENOM" id="CLU_019796_1_3_10"/>
<dbReference type="AlphaFoldDB" id="G5SMV2"/>
<dbReference type="PANTHER" id="PTHR42938:SF47">
    <property type="entry name" value="HYDROXYPYRUVATE REDUCTASE"/>
    <property type="match status" value="1"/>
</dbReference>
<dbReference type="Proteomes" id="UP000003598">
    <property type="component" value="Unassembled WGS sequence"/>
</dbReference>
<dbReference type="eggNOG" id="COG1052">
    <property type="taxonomic scope" value="Bacteria"/>
</dbReference>
<feature type="domain" description="D-isomer specific 2-hydroxyacid dehydrogenase catalytic" evidence="4">
    <location>
        <begin position="34"/>
        <end position="312"/>
    </location>
</feature>
<reference evidence="6 7" key="1">
    <citation type="submission" date="2011-03" db="EMBL/GenBank/DDBJ databases">
        <authorList>
            <person name="Weinstock G."/>
            <person name="Sodergren E."/>
            <person name="Clifton S."/>
            <person name="Fulton L."/>
            <person name="Fulton B."/>
            <person name="Courtney L."/>
            <person name="Fronick C."/>
            <person name="Harrison M."/>
            <person name="Strong C."/>
            <person name="Farmer C."/>
            <person name="Delahaunty K."/>
            <person name="Markovic C."/>
            <person name="Hall O."/>
            <person name="Minx P."/>
            <person name="Tomlinson C."/>
            <person name="Mitreva M."/>
            <person name="Hou S."/>
            <person name="Chen J."/>
            <person name="Wollam A."/>
            <person name="Pepin K.H."/>
            <person name="Johnson M."/>
            <person name="Bhonagiri V."/>
            <person name="Zhang X."/>
            <person name="Suruliraj S."/>
            <person name="Warren W."/>
            <person name="Chinwalla A."/>
            <person name="Mardis E.R."/>
            <person name="Wilson R.K."/>
        </authorList>
    </citation>
    <scope>NUCLEOTIDE SEQUENCE [LARGE SCALE GENOMIC DNA]</scope>
    <source>
        <strain evidence="6 7">YIT 11840</strain>
    </source>
</reference>
<evidence type="ECO:0000259" key="5">
    <source>
        <dbReference type="Pfam" id="PF02826"/>
    </source>
</evidence>
<feature type="domain" description="D-isomer specific 2-hydroxyacid dehydrogenase NAD-binding" evidence="5">
    <location>
        <begin position="131"/>
        <end position="260"/>
    </location>
</feature>
<gene>
    <name evidence="6" type="ORF">HMPREF9441_00679</name>
</gene>
<accession>G5SMV2</accession>
<dbReference type="PANTHER" id="PTHR42938">
    <property type="entry name" value="FORMATE DEHYDROGENASE 1"/>
    <property type="match status" value="1"/>
</dbReference>
<evidence type="ECO:0000313" key="6">
    <source>
        <dbReference type="EMBL" id="EHH01369.1"/>
    </source>
</evidence>
<sequence length="313" mass="33879">MYLNKITMAKILIATEKPFAKIAVDGIKEVAETAGLEIVLLEKYTEKAQLLAAVADVEAMIIRSDKIDNEVFDAAKNLKIVVRAGAGYDNVDLAAATAHGVVVMNTPGQNSNAVAELVFGMLVFAVRNFYNGKAGTELKGKKLGILAYGNVGRRVAHIAKGFDMDVYAYDAYCPAAAIESDGVKAVSSQDELFEKCEVVSLHIPATAETRQSINYALVGKMPKGGVLVNTARKEVINEPELLKLMQERTDLKYVTDIMPEADADFRMLEGRYFSTPKKMGAQTAEANINAGVAAAHQIAAFFKDGCTKYQVNK</sequence>
<protein>
    <submittedName>
        <fullName evidence="6">D-phosphoglycerate dehydrogenase</fullName>
    </submittedName>
</protein>
<dbReference type="SUPFAM" id="SSF51735">
    <property type="entry name" value="NAD(P)-binding Rossmann-fold domains"/>
    <property type="match status" value="1"/>
</dbReference>
<dbReference type="SUPFAM" id="SSF52283">
    <property type="entry name" value="Formate/glycerate dehydrogenase catalytic domain-like"/>
    <property type="match status" value="1"/>
</dbReference>
<dbReference type="InterPro" id="IPR036291">
    <property type="entry name" value="NAD(P)-bd_dom_sf"/>
</dbReference>
<comment type="caution">
    <text evidence="6">The sequence shown here is derived from an EMBL/GenBank/DDBJ whole genome shotgun (WGS) entry which is preliminary data.</text>
</comment>
<evidence type="ECO:0000256" key="2">
    <source>
        <dbReference type="ARBA" id="ARBA00023027"/>
    </source>
</evidence>
<evidence type="ECO:0000259" key="4">
    <source>
        <dbReference type="Pfam" id="PF00389"/>
    </source>
</evidence>
<dbReference type="InterPro" id="IPR006140">
    <property type="entry name" value="D-isomer_DH_NAD-bd"/>
</dbReference>
<organism evidence="6 7">
    <name type="scientific">Paraprevotella clara YIT 11840</name>
    <dbReference type="NCBI Taxonomy" id="762968"/>
    <lineage>
        <taxon>Bacteria</taxon>
        <taxon>Pseudomonadati</taxon>
        <taxon>Bacteroidota</taxon>
        <taxon>Bacteroidia</taxon>
        <taxon>Bacteroidales</taxon>
        <taxon>Prevotellaceae</taxon>
        <taxon>Paraprevotella</taxon>
    </lineage>
</organism>
<dbReference type="GO" id="GO:0016616">
    <property type="term" value="F:oxidoreductase activity, acting on the CH-OH group of donors, NAD or NADP as acceptor"/>
    <property type="evidence" value="ECO:0007669"/>
    <property type="project" value="InterPro"/>
</dbReference>
<proteinExistence type="inferred from homology"/>
<dbReference type="STRING" id="762968.HMPREF9441_00679"/>
<dbReference type="FunFam" id="3.40.50.720:FF:000492">
    <property type="entry name" value="D3-phosphoglycerate dehydrogenase, putative"/>
    <property type="match status" value="1"/>
</dbReference>
<dbReference type="Pfam" id="PF02826">
    <property type="entry name" value="2-Hacid_dh_C"/>
    <property type="match status" value="1"/>
</dbReference>
<keyword evidence="7" id="KW-1185">Reference proteome</keyword>
<dbReference type="OrthoDB" id="9777288at2"/>
<dbReference type="Gene3D" id="3.40.50.720">
    <property type="entry name" value="NAD(P)-binding Rossmann-like Domain"/>
    <property type="match status" value="2"/>
</dbReference>
<keyword evidence="2" id="KW-0520">NAD</keyword>
<dbReference type="EMBL" id="AFFY01000010">
    <property type="protein sequence ID" value="EHH01369.1"/>
    <property type="molecule type" value="Genomic_DNA"/>
</dbReference>
<evidence type="ECO:0000256" key="1">
    <source>
        <dbReference type="ARBA" id="ARBA00023002"/>
    </source>
</evidence>
<dbReference type="PROSITE" id="PS00065">
    <property type="entry name" value="D_2_HYDROXYACID_DH_1"/>
    <property type="match status" value="1"/>
</dbReference>
<evidence type="ECO:0000313" key="7">
    <source>
        <dbReference type="Proteomes" id="UP000003598"/>
    </source>
</evidence>
<keyword evidence="1 3" id="KW-0560">Oxidoreductase</keyword>
<comment type="similarity">
    <text evidence="3">Belongs to the D-isomer specific 2-hydroxyacid dehydrogenase family.</text>
</comment>
<dbReference type="InterPro" id="IPR029752">
    <property type="entry name" value="D-isomer_DH_CS1"/>
</dbReference>
<dbReference type="Pfam" id="PF00389">
    <property type="entry name" value="2-Hacid_dh"/>
    <property type="match status" value="1"/>
</dbReference>
<dbReference type="PATRIC" id="fig|762968.3.peg.603"/>